<dbReference type="Proteomes" id="UP000399805">
    <property type="component" value="Unassembled WGS sequence"/>
</dbReference>
<evidence type="ECO:0000313" key="2">
    <source>
        <dbReference type="Proteomes" id="UP000399805"/>
    </source>
</evidence>
<organism evidence="1 2">
    <name type="scientific">Amycolatopsis camponoti</name>
    <dbReference type="NCBI Taxonomy" id="2606593"/>
    <lineage>
        <taxon>Bacteria</taxon>
        <taxon>Bacillati</taxon>
        <taxon>Actinomycetota</taxon>
        <taxon>Actinomycetes</taxon>
        <taxon>Pseudonocardiales</taxon>
        <taxon>Pseudonocardiaceae</taxon>
        <taxon>Amycolatopsis</taxon>
    </lineage>
</organism>
<accession>A0A6I8M4W0</accession>
<dbReference type="EMBL" id="CABVGP010000003">
    <property type="protein sequence ID" value="VVJ22700.1"/>
    <property type="molecule type" value="Genomic_DNA"/>
</dbReference>
<name>A0A6I8M4W0_9PSEU</name>
<gene>
    <name evidence="1" type="ORF">AA23TX_07617</name>
</gene>
<proteinExistence type="predicted"/>
<evidence type="ECO:0000313" key="1">
    <source>
        <dbReference type="EMBL" id="VVJ22700.1"/>
    </source>
</evidence>
<dbReference type="AlphaFoldDB" id="A0A6I8M4W0"/>
<sequence length="72" mass="8034">MKNRKTRLLWTVLAVLLPGPWTPAIVLAYLLGRGAERNQDADCVYWAPPHRPPDPYACVSAPTPLNPYAPPR</sequence>
<reference evidence="1 2" key="1">
    <citation type="submission" date="2019-09" db="EMBL/GenBank/DDBJ databases">
        <authorList>
            <person name="Leyn A S."/>
        </authorList>
    </citation>
    <scope>NUCLEOTIDE SEQUENCE [LARGE SCALE GENOMIC DNA]</scope>
    <source>
        <strain evidence="1">AA231_1</strain>
    </source>
</reference>
<protein>
    <submittedName>
        <fullName evidence="1">Uncharacterized protein</fullName>
    </submittedName>
</protein>
<keyword evidence="2" id="KW-1185">Reference proteome</keyword>